<dbReference type="PANTHER" id="PTHR12546:SF60">
    <property type="entry name" value="MISFIRE, ISOFORM F"/>
    <property type="match status" value="1"/>
</dbReference>
<organism evidence="8 9">
    <name type="scientific">Vespula pensylvanica</name>
    <name type="common">Western yellow jacket</name>
    <name type="synonym">Wasp</name>
    <dbReference type="NCBI Taxonomy" id="30213"/>
    <lineage>
        <taxon>Eukaryota</taxon>
        <taxon>Metazoa</taxon>
        <taxon>Ecdysozoa</taxon>
        <taxon>Arthropoda</taxon>
        <taxon>Hexapoda</taxon>
        <taxon>Insecta</taxon>
        <taxon>Pterygota</taxon>
        <taxon>Neoptera</taxon>
        <taxon>Endopterygota</taxon>
        <taxon>Hymenoptera</taxon>
        <taxon>Apocrita</taxon>
        <taxon>Aculeata</taxon>
        <taxon>Vespoidea</taxon>
        <taxon>Vespidae</taxon>
        <taxon>Vespinae</taxon>
        <taxon>Vespula</taxon>
    </lineage>
</organism>
<proteinExistence type="predicted"/>
<dbReference type="GO" id="GO:0007009">
    <property type="term" value="P:plasma membrane organization"/>
    <property type="evidence" value="ECO:0007669"/>
    <property type="project" value="TreeGrafter"/>
</dbReference>
<dbReference type="PANTHER" id="PTHR12546">
    <property type="entry name" value="FER-1-LIKE"/>
    <property type="match status" value="1"/>
</dbReference>
<feature type="domain" description="C2" evidence="7">
    <location>
        <begin position="352"/>
        <end position="498"/>
    </location>
</feature>
<dbReference type="InterPro" id="IPR000008">
    <property type="entry name" value="C2_dom"/>
</dbReference>
<keyword evidence="3" id="KW-0677">Repeat</keyword>
<evidence type="ECO:0000256" key="5">
    <source>
        <dbReference type="ARBA" id="ARBA00023136"/>
    </source>
</evidence>
<dbReference type="InterPro" id="IPR037725">
    <property type="entry name" value="C2F_Ferlin"/>
</dbReference>
<evidence type="ECO:0000259" key="7">
    <source>
        <dbReference type="PROSITE" id="PS50004"/>
    </source>
</evidence>
<evidence type="ECO:0000313" key="8">
    <source>
        <dbReference type="EMBL" id="KAF7420153.1"/>
    </source>
</evidence>
<dbReference type="EMBL" id="JACSDY010000009">
    <property type="protein sequence ID" value="KAF7420153.1"/>
    <property type="molecule type" value="Genomic_DNA"/>
</dbReference>
<dbReference type="Gene3D" id="2.60.40.150">
    <property type="entry name" value="C2 domain"/>
    <property type="match status" value="2"/>
</dbReference>
<dbReference type="SUPFAM" id="SSF49562">
    <property type="entry name" value="C2 domain (Calcium/lipid-binding domain, CaLB)"/>
    <property type="match status" value="2"/>
</dbReference>
<sequence>MIKDDTLDWWSKYFASIEEERRKKHSTTSPSSSSSSDSSNTVQKVAVATFKELEMQKEFGEFQDRLTTFKLWKGRKAEDFDDDTEGFMGKFKGHISMYRWPHPENLSCKTRHGRDAVNGICDDYVPQQSIRLLVRLYVIKGINLHPKDILSGKSDPYLRISLGKMYINDKKNHIPNQLNPTFGRVFELEATFPQDYLLSIQVWDHDATSTDDLIGETQIDIENRFYSRHRAKCGLAKTYETSGYNIWRDREKPTQILDFLCKKNNLPTPIYDREEVRIGKHRFPFRMNVCNKVDREECMALNVLHQWQEFPICGCALVPEHIERRPLFNAARPGLEQGRLEVWVDMFPVGNLPPRPAVNITPLEPEEYEIRVIVWNTEDVPLVESQFLTGEKSSDIYVKGWILQEDRQKTDVHYNSLTGEGNFNWRFVFRLVYSKSENVMVVRKKLSIFATNETEEKLPCRLHLEVWDSDHFSADDFLGALTLNLSKMPRGSANSKNCTMKLLEPKLPTVNLFKATRLKAWWPLVRRTENVDYVQAGKIEMELSALRGVEANENPVGKGRKPPQELPFPKVRYLQSANNFRARLEVSPQVTILPLSSFTLSSIRV</sequence>
<evidence type="ECO:0000256" key="1">
    <source>
        <dbReference type="ARBA" id="ARBA00004167"/>
    </source>
</evidence>
<keyword evidence="4" id="KW-1133">Transmembrane helix</keyword>
<feature type="domain" description="C2" evidence="7">
    <location>
        <begin position="114"/>
        <end position="234"/>
    </location>
</feature>
<dbReference type="Pfam" id="PF22901">
    <property type="entry name" value="dsrm_Ferlin"/>
    <property type="match status" value="1"/>
</dbReference>
<keyword evidence="5" id="KW-0472">Membrane</keyword>
<dbReference type="InterPro" id="IPR035892">
    <property type="entry name" value="C2_domain_sf"/>
</dbReference>
<protein>
    <recommendedName>
        <fullName evidence="7">C2 domain-containing protein</fullName>
    </recommendedName>
</protein>
<evidence type="ECO:0000313" key="9">
    <source>
        <dbReference type="Proteomes" id="UP000600918"/>
    </source>
</evidence>
<evidence type="ECO:0000256" key="6">
    <source>
        <dbReference type="SAM" id="MobiDB-lite"/>
    </source>
</evidence>
<dbReference type="CDD" id="cd04037">
    <property type="entry name" value="C2E_Ferlin"/>
    <property type="match status" value="1"/>
</dbReference>
<dbReference type="InterPro" id="IPR037721">
    <property type="entry name" value="Ferlin"/>
</dbReference>
<dbReference type="PRINTS" id="PR00360">
    <property type="entry name" value="C2DOMAIN"/>
</dbReference>
<evidence type="ECO:0000256" key="2">
    <source>
        <dbReference type="ARBA" id="ARBA00022692"/>
    </source>
</evidence>
<feature type="compositionally biased region" description="Low complexity" evidence="6">
    <location>
        <begin position="27"/>
        <end position="39"/>
    </location>
</feature>
<gene>
    <name evidence="8" type="ORF">H0235_010450</name>
</gene>
<reference evidence="8" key="1">
    <citation type="journal article" date="2020" name="G3 (Bethesda)">
        <title>High-Quality Assemblies for Three Invasive Social Wasps from the &lt;i&gt;Vespula&lt;/i&gt; Genus.</title>
        <authorList>
            <person name="Harrop T.W.R."/>
            <person name="Guhlin J."/>
            <person name="McLaughlin G.M."/>
            <person name="Permina E."/>
            <person name="Stockwell P."/>
            <person name="Gilligan J."/>
            <person name="Le Lec M.F."/>
            <person name="Gruber M.A.M."/>
            <person name="Quinn O."/>
            <person name="Lovegrove M."/>
            <person name="Duncan E.J."/>
            <person name="Remnant E.J."/>
            <person name="Van Eeckhoven J."/>
            <person name="Graham B."/>
            <person name="Knapp R.A."/>
            <person name="Langford K.W."/>
            <person name="Kronenberg Z."/>
            <person name="Press M.O."/>
            <person name="Eacker S.M."/>
            <person name="Wilson-Rankin E.E."/>
            <person name="Purcell J."/>
            <person name="Lester P.J."/>
            <person name="Dearden P.K."/>
        </authorList>
    </citation>
    <scope>NUCLEOTIDE SEQUENCE</scope>
    <source>
        <strain evidence="8">Volc-1</strain>
    </source>
</reference>
<dbReference type="CDD" id="cd08374">
    <property type="entry name" value="C2F_Ferlin"/>
    <property type="match status" value="1"/>
</dbReference>
<evidence type="ECO:0000256" key="4">
    <source>
        <dbReference type="ARBA" id="ARBA00022989"/>
    </source>
</evidence>
<dbReference type="GO" id="GO:0016020">
    <property type="term" value="C:membrane"/>
    <property type="evidence" value="ECO:0007669"/>
    <property type="project" value="UniProtKB-SubCell"/>
</dbReference>
<evidence type="ECO:0000256" key="3">
    <source>
        <dbReference type="ARBA" id="ARBA00022737"/>
    </source>
</evidence>
<dbReference type="AlphaFoldDB" id="A0A834NX28"/>
<dbReference type="PROSITE" id="PS50004">
    <property type="entry name" value="C2"/>
    <property type="match status" value="2"/>
</dbReference>
<accession>A0A834NX28</accession>
<keyword evidence="2" id="KW-0812">Transmembrane</keyword>
<dbReference type="Pfam" id="PF00168">
    <property type="entry name" value="C2"/>
    <property type="match status" value="2"/>
</dbReference>
<dbReference type="SMART" id="SM00239">
    <property type="entry name" value="C2"/>
    <property type="match status" value="2"/>
</dbReference>
<dbReference type="InterPro" id="IPR055072">
    <property type="entry name" value="Ferlin_DSRM"/>
</dbReference>
<keyword evidence="9" id="KW-1185">Reference proteome</keyword>
<name>A0A834NX28_VESPE</name>
<dbReference type="InterPro" id="IPR037724">
    <property type="entry name" value="C2E_Ferlin"/>
</dbReference>
<comment type="caution">
    <text evidence="8">The sequence shown here is derived from an EMBL/GenBank/DDBJ whole genome shotgun (WGS) entry which is preliminary data.</text>
</comment>
<comment type="subcellular location">
    <subcellularLocation>
        <location evidence="1">Membrane</location>
        <topology evidence="1">Single-pass membrane protein</topology>
    </subcellularLocation>
</comment>
<dbReference type="Proteomes" id="UP000600918">
    <property type="component" value="Unassembled WGS sequence"/>
</dbReference>
<feature type="region of interest" description="Disordered" evidence="6">
    <location>
        <begin position="19"/>
        <end position="41"/>
    </location>
</feature>